<dbReference type="eggNOG" id="ENOG502S04T">
    <property type="taxonomic scope" value="Eukaryota"/>
</dbReference>
<dbReference type="STRING" id="31234.E3N436"/>
<dbReference type="GO" id="GO:0005886">
    <property type="term" value="C:plasma membrane"/>
    <property type="evidence" value="ECO:0007669"/>
    <property type="project" value="TreeGrafter"/>
</dbReference>
<dbReference type="Gene3D" id="2.60.40.150">
    <property type="entry name" value="C2 domain"/>
    <property type="match status" value="2"/>
</dbReference>
<evidence type="ECO:0000313" key="3">
    <source>
        <dbReference type="EMBL" id="EFO85369.1"/>
    </source>
</evidence>
<dbReference type="GO" id="GO:0001786">
    <property type="term" value="F:phosphatidylserine binding"/>
    <property type="evidence" value="ECO:0007669"/>
    <property type="project" value="TreeGrafter"/>
</dbReference>
<protein>
    <submittedName>
        <fullName evidence="3">CRE-SUE-1 protein</fullName>
    </submittedName>
</protein>
<feature type="compositionally biased region" description="Polar residues" evidence="1">
    <location>
        <begin position="115"/>
        <end position="139"/>
    </location>
</feature>
<evidence type="ECO:0000259" key="2">
    <source>
        <dbReference type="PROSITE" id="PS50004"/>
    </source>
</evidence>
<dbReference type="AlphaFoldDB" id="E3N436"/>
<feature type="region of interest" description="Disordered" evidence="1">
    <location>
        <begin position="546"/>
        <end position="576"/>
    </location>
</feature>
<dbReference type="GO" id="GO:0070382">
    <property type="term" value="C:exocytic vesicle"/>
    <property type="evidence" value="ECO:0007669"/>
    <property type="project" value="TreeGrafter"/>
</dbReference>
<gene>
    <name evidence="3" type="primary">Cre-sue-1</name>
    <name evidence="3" type="ORF">CRE_24150</name>
</gene>
<dbReference type="InParanoid" id="E3N436"/>
<proteinExistence type="predicted"/>
<dbReference type="EMBL" id="DS268523">
    <property type="protein sequence ID" value="EFO85369.1"/>
    <property type="molecule type" value="Genomic_DNA"/>
</dbReference>
<dbReference type="SUPFAM" id="SSF49562">
    <property type="entry name" value="C2 domain (Calcium/lipid-binding domain, CaLB)"/>
    <property type="match status" value="2"/>
</dbReference>
<feature type="compositionally biased region" description="Acidic residues" evidence="1">
    <location>
        <begin position="566"/>
        <end position="576"/>
    </location>
</feature>
<dbReference type="OMA" id="ITACHAG"/>
<dbReference type="FunCoup" id="E3N436">
    <property type="interactions" value="2"/>
</dbReference>
<dbReference type="HOGENOM" id="CLU_507384_0_0_1"/>
<dbReference type="PANTHER" id="PTHR10024:SF348">
    <property type="entry name" value="SYNAPTOTAGMIN-17"/>
    <property type="match status" value="1"/>
</dbReference>
<name>E3N436_CAERE</name>
<dbReference type="GO" id="GO:0030276">
    <property type="term" value="F:clathrin binding"/>
    <property type="evidence" value="ECO:0007669"/>
    <property type="project" value="TreeGrafter"/>
</dbReference>
<feature type="domain" description="C2" evidence="2">
    <location>
        <begin position="279"/>
        <end position="403"/>
    </location>
</feature>
<dbReference type="InterPro" id="IPR000008">
    <property type="entry name" value="C2_dom"/>
</dbReference>
<feature type="compositionally biased region" description="Polar residues" evidence="1">
    <location>
        <begin position="23"/>
        <end position="34"/>
    </location>
</feature>
<evidence type="ECO:0000256" key="1">
    <source>
        <dbReference type="SAM" id="MobiDB-lite"/>
    </source>
</evidence>
<reference evidence="3" key="1">
    <citation type="submission" date="2007-07" db="EMBL/GenBank/DDBJ databases">
        <title>PCAP assembly of the Caenorhabditis remanei genome.</title>
        <authorList>
            <consortium name="The Caenorhabditis remanei Sequencing Consortium"/>
            <person name="Wilson R.K."/>
        </authorList>
    </citation>
    <scope>NUCLEOTIDE SEQUENCE [LARGE SCALE GENOMIC DNA]</scope>
    <source>
        <strain evidence="3">PB4641</strain>
    </source>
</reference>
<feature type="compositionally biased region" description="Polar residues" evidence="1">
    <location>
        <begin position="219"/>
        <end position="229"/>
    </location>
</feature>
<dbReference type="GO" id="GO:0005509">
    <property type="term" value="F:calcium ion binding"/>
    <property type="evidence" value="ECO:0007669"/>
    <property type="project" value="TreeGrafter"/>
</dbReference>
<dbReference type="GO" id="GO:0005544">
    <property type="term" value="F:calcium-dependent phospholipid binding"/>
    <property type="evidence" value="ECO:0007669"/>
    <property type="project" value="TreeGrafter"/>
</dbReference>
<dbReference type="OrthoDB" id="9947256at2759"/>
<dbReference type="GO" id="GO:0017156">
    <property type="term" value="P:calcium-ion regulated exocytosis"/>
    <property type="evidence" value="ECO:0007669"/>
    <property type="project" value="TreeGrafter"/>
</dbReference>
<dbReference type="PANTHER" id="PTHR10024">
    <property type="entry name" value="SYNAPTOTAGMIN"/>
    <property type="match status" value="1"/>
</dbReference>
<feature type="domain" description="C2" evidence="2">
    <location>
        <begin position="414"/>
        <end position="536"/>
    </location>
</feature>
<sequence length="576" mass="63450">MFKFRNLVKNCHYKPQFPKIRSLPQTPDSSTRSPAITPPMHQPQQRHLSTYPALLEPTCRRRLPMPPDTHLRRSSSPRILPTPPPLSPEYRCPSAAPHLERRPSGRQLPRPPTAELNNLTSLAQNAPGNTSRCSLSPVSLTPDPTPDEPEFYEEEETEEVEEDVEEEYTQEEEEVEYEETPVVVTPPEEVRRVSPEILIAPPPPQPRRLSKFSVHSPSIEQITSKSNSDTEADPIAHGLDPSLYSPNAPIIIENNNAAAVVHKSSVASSSSPTPQQPCGLGLLHCSLLYFAVRKRLRVTITKIEALAGELKPEMEIHALCKVSIPGLKGAKEQTSETKRGRDPMFNHEFFFDNVTHEELDTKIVLITACHAGGGIKGKDIVIGEASVPLRDIREMNTKKEIKFIEEIKALVPKKLGKIYTSSVIEKDSKRLTINLKKVDALPKCGLIGAPDVCVKITLTQGAKTQTKSSRIIKSTCSAVYNEAVMFLCGTSKNDLAQTAIVISVHDAQRTCTGDDTIGCAYLGVGAIDKSEIDQWKGTTEHLGKEYKGNHTLKAPQTAPPVHVAEANDDVAADDED</sequence>
<dbReference type="GO" id="GO:0000149">
    <property type="term" value="F:SNARE binding"/>
    <property type="evidence" value="ECO:0007669"/>
    <property type="project" value="TreeGrafter"/>
</dbReference>
<keyword evidence="4" id="KW-1185">Reference proteome</keyword>
<accession>E3N436</accession>
<dbReference type="Proteomes" id="UP000008281">
    <property type="component" value="Unassembled WGS sequence"/>
</dbReference>
<feature type="compositionally biased region" description="Acidic residues" evidence="1">
    <location>
        <begin position="145"/>
        <end position="162"/>
    </location>
</feature>
<organism evidence="4">
    <name type="scientific">Caenorhabditis remanei</name>
    <name type="common">Caenorhabditis vulgaris</name>
    <dbReference type="NCBI Taxonomy" id="31234"/>
    <lineage>
        <taxon>Eukaryota</taxon>
        <taxon>Metazoa</taxon>
        <taxon>Ecdysozoa</taxon>
        <taxon>Nematoda</taxon>
        <taxon>Chromadorea</taxon>
        <taxon>Rhabditida</taxon>
        <taxon>Rhabditina</taxon>
        <taxon>Rhabditomorpha</taxon>
        <taxon>Rhabditoidea</taxon>
        <taxon>Rhabditidae</taxon>
        <taxon>Peloderinae</taxon>
        <taxon>Caenorhabditis</taxon>
    </lineage>
</organism>
<dbReference type="SMART" id="SM00239">
    <property type="entry name" value="C2"/>
    <property type="match status" value="2"/>
</dbReference>
<dbReference type="PROSITE" id="PS50004">
    <property type="entry name" value="C2"/>
    <property type="match status" value="2"/>
</dbReference>
<evidence type="ECO:0000313" key="4">
    <source>
        <dbReference type="Proteomes" id="UP000008281"/>
    </source>
</evidence>
<feature type="region of interest" description="Disordered" evidence="1">
    <location>
        <begin position="219"/>
        <end position="240"/>
    </location>
</feature>
<dbReference type="Pfam" id="PF00168">
    <property type="entry name" value="C2"/>
    <property type="match status" value="2"/>
</dbReference>
<feature type="region of interest" description="Disordered" evidence="1">
    <location>
        <begin position="18"/>
        <end position="162"/>
    </location>
</feature>
<dbReference type="InterPro" id="IPR035892">
    <property type="entry name" value="C2_domain_sf"/>
</dbReference>